<evidence type="ECO:0000313" key="3">
    <source>
        <dbReference type="EMBL" id="MCW3160916.1"/>
    </source>
</evidence>
<evidence type="ECO:0000313" key="4">
    <source>
        <dbReference type="Proteomes" id="UP001163719"/>
    </source>
</evidence>
<dbReference type="RefSeq" id="WP_264742860.1">
    <property type="nucleotide sequence ID" value="NZ_JAPDHV010000002.1"/>
</dbReference>
<name>A0ABT3HMA5_9FLAO</name>
<accession>A0ABT3HMA5</accession>
<feature type="region of interest" description="Disordered" evidence="1">
    <location>
        <begin position="266"/>
        <end position="289"/>
    </location>
</feature>
<sequence length="451" mass="50033">MKKNLVLRLLLMTAFAFMLHSCVHDEITTSVNPQSKEYHSKSLWKEDERYIENVIKVFEKYGDENYFTANFGNIYWDYAITMGTKETFLEAPVIKNGKVNFILVVEKEGDRVFFRRKDNEESKKFFNALVFNDRSRYKITATDGMANTSLTNKGCLTTEITWTWTNEDGSAGPTYTYYETHCTGPALDCQSIYESGSCGGSTGGGGTGSGGGSGGGNGGYPYPQTPVQNPCEKAKSIFNNTAVKSRYEALKGKVSDPKETGYGFTTITGPDGNPTTQTNPLNPDATNPDKMKVGIFPTTYGYSHTHLNKKDGNVSVKIFSPADINTFLVILKNAMSNGTPMDQVFGGMVASDPDSITNIYQIQYTGNGTNLPAEFTEQQLDSLKAWYTDEAQDIQTEQGELTHTDLQKLFNDTLKKMNFKDVVLFKIEGSSNVVEKINYDEYGSPTENKCL</sequence>
<feature type="compositionally biased region" description="Polar residues" evidence="1">
    <location>
        <begin position="266"/>
        <end position="285"/>
    </location>
</feature>
<keyword evidence="4" id="KW-1185">Reference proteome</keyword>
<feature type="region of interest" description="Disordered" evidence="1">
    <location>
        <begin position="200"/>
        <end position="226"/>
    </location>
</feature>
<organism evidence="3 4">
    <name type="scientific">Chryseobacterium oryctis</name>
    <dbReference type="NCBI Taxonomy" id="2952618"/>
    <lineage>
        <taxon>Bacteria</taxon>
        <taxon>Pseudomonadati</taxon>
        <taxon>Bacteroidota</taxon>
        <taxon>Flavobacteriia</taxon>
        <taxon>Flavobacteriales</taxon>
        <taxon>Weeksellaceae</taxon>
        <taxon>Chryseobacterium group</taxon>
        <taxon>Chryseobacterium</taxon>
    </lineage>
</organism>
<keyword evidence="2" id="KW-0732">Signal</keyword>
<evidence type="ECO:0000256" key="1">
    <source>
        <dbReference type="SAM" id="MobiDB-lite"/>
    </source>
</evidence>
<gene>
    <name evidence="3" type="ORF">OH806_06505</name>
</gene>
<feature type="chain" id="PRO_5046821564" description="Lipoprotein" evidence="2">
    <location>
        <begin position="26"/>
        <end position="451"/>
    </location>
</feature>
<reference evidence="3" key="1">
    <citation type="submission" date="2022-10" db="EMBL/GenBank/DDBJ databases">
        <title>Chryseobacterium babae sp. nov. isolated from the gut of the beetle Oryctes rhinoceros, and Chryseobacterium kimseyorum sp. nov., isolated from a stick insect rearing cage.</title>
        <authorList>
            <person name="Shelomi M."/>
            <person name="Han C.-J."/>
            <person name="Chen W.-M."/>
            <person name="Chen H.-K."/>
            <person name="Liaw S.-J."/>
            <person name="Muhle E."/>
            <person name="Clermont D."/>
        </authorList>
    </citation>
    <scope>NUCLEOTIDE SEQUENCE</scope>
    <source>
        <strain evidence="3">WLa1L2M3</strain>
    </source>
</reference>
<dbReference type="EMBL" id="JAPDHV010000002">
    <property type="protein sequence ID" value="MCW3160916.1"/>
    <property type="molecule type" value="Genomic_DNA"/>
</dbReference>
<evidence type="ECO:0000256" key="2">
    <source>
        <dbReference type="SAM" id="SignalP"/>
    </source>
</evidence>
<evidence type="ECO:0008006" key="5">
    <source>
        <dbReference type="Google" id="ProtNLM"/>
    </source>
</evidence>
<feature type="compositionally biased region" description="Gly residues" evidence="1">
    <location>
        <begin position="200"/>
        <end position="219"/>
    </location>
</feature>
<dbReference type="Proteomes" id="UP001163719">
    <property type="component" value="Unassembled WGS sequence"/>
</dbReference>
<comment type="caution">
    <text evidence="3">The sequence shown here is derived from an EMBL/GenBank/DDBJ whole genome shotgun (WGS) entry which is preliminary data.</text>
</comment>
<proteinExistence type="predicted"/>
<feature type="signal peptide" evidence="2">
    <location>
        <begin position="1"/>
        <end position="25"/>
    </location>
</feature>
<protein>
    <recommendedName>
        <fullName evidence="5">Lipoprotein</fullName>
    </recommendedName>
</protein>